<dbReference type="EMBL" id="JACCBF010000001">
    <property type="protein sequence ID" value="NYD32848.1"/>
    <property type="molecule type" value="Genomic_DNA"/>
</dbReference>
<dbReference type="InterPro" id="IPR002645">
    <property type="entry name" value="STAS_dom"/>
</dbReference>
<evidence type="ECO:0000313" key="8">
    <source>
        <dbReference type="Proteomes" id="UP000582231"/>
    </source>
</evidence>
<evidence type="ECO:0000256" key="2">
    <source>
        <dbReference type="ARBA" id="ARBA00022692"/>
    </source>
</evidence>
<keyword evidence="3 5" id="KW-1133">Transmembrane helix</keyword>
<evidence type="ECO:0000256" key="5">
    <source>
        <dbReference type="SAM" id="Phobius"/>
    </source>
</evidence>
<dbReference type="AlphaFoldDB" id="A0A852RQL2"/>
<feature type="transmembrane region" description="Helical" evidence="5">
    <location>
        <begin position="381"/>
        <end position="412"/>
    </location>
</feature>
<feature type="transmembrane region" description="Helical" evidence="5">
    <location>
        <begin position="86"/>
        <end position="112"/>
    </location>
</feature>
<dbReference type="SUPFAM" id="SSF52091">
    <property type="entry name" value="SpoIIaa-like"/>
    <property type="match status" value="1"/>
</dbReference>
<dbReference type="Gene3D" id="3.30.750.24">
    <property type="entry name" value="STAS domain"/>
    <property type="match status" value="1"/>
</dbReference>
<feature type="transmembrane region" description="Helical" evidence="5">
    <location>
        <begin position="27"/>
        <end position="46"/>
    </location>
</feature>
<keyword evidence="4 5" id="KW-0472">Membrane</keyword>
<dbReference type="InterPro" id="IPR011547">
    <property type="entry name" value="SLC26A/SulP_dom"/>
</dbReference>
<dbReference type="InterPro" id="IPR001902">
    <property type="entry name" value="SLC26A/SulP_fam"/>
</dbReference>
<dbReference type="GO" id="GO:0016020">
    <property type="term" value="C:membrane"/>
    <property type="evidence" value="ECO:0007669"/>
    <property type="project" value="UniProtKB-SubCell"/>
</dbReference>
<reference evidence="7 8" key="1">
    <citation type="submission" date="2020-07" db="EMBL/GenBank/DDBJ databases">
        <title>Sequencing the genomes of 1000 actinobacteria strains.</title>
        <authorList>
            <person name="Klenk H.-P."/>
        </authorList>
    </citation>
    <scope>NUCLEOTIDE SEQUENCE [LARGE SCALE GENOMIC DNA]</scope>
    <source>
        <strain evidence="7 8">DSM 19082</strain>
    </source>
</reference>
<dbReference type="PROSITE" id="PS50801">
    <property type="entry name" value="STAS"/>
    <property type="match status" value="1"/>
</dbReference>
<dbReference type="GO" id="GO:0055085">
    <property type="term" value="P:transmembrane transport"/>
    <property type="evidence" value="ECO:0007669"/>
    <property type="project" value="InterPro"/>
</dbReference>
<evidence type="ECO:0000256" key="1">
    <source>
        <dbReference type="ARBA" id="ARBA00004141"/>
    </source>
</evidence>
<evidence type="ECO:0000256" key="4">
    <source>
        <dbReference type="ARBA" id="ARBA00023136"/>
    </source>
</evidence>
<feature type="transmembrane region" description="Helical" evidence="5">
    <location>
        <begin position="176"/>
        <end position="192"/>
    </location>
</feature>
<feature type="domain" description="STAS" evidence="6">
    <location>
        <begin position="441"/>
        <end position="544"/>
    </location>
</feature>
<evidence type="ECO:0000259" key="6">
    <source>
        <dbReference type="PROSITE" id="PS50801"/>
    </source>
</evidence>
<comment type="subcellular location">
    <subcellularLocation>
        <location evidence="1">Membrane</location>
        <topology evidence="1">Multi-pass membrane protein</topology>
    </subcellularLocation>
</comment>
<proteinExistence type="predicted"/>
<sequence length="560" mass="57376">MNPALARLRQLAPRRTDWTQADLRHDLTAGVMVALVALPLALGFGVSSGVGAGAGIVTAVVAGAVAAVFGGSHVQVSGPTGAMTVVLIPIVAAHGADGVLVVGLLAGLMLLVLAVTGAGRAIRYVPVPVIEGFTAGIAVIIALQQLPAALGVDVHAERILTLAADAVRAWLEAPTWAPPATALGVAVAIVAMSRVRAGFPAALVLVVAATLGNALVADRSGGTALATIGEIPPGLPAPHLPAVPWGDLDTLVLAAVAVAALGALESLLSATVADAMSVGQRHDPDRELLGQGLANLASPLFGGIPATAAIARTAVNVRSGARSRLAALTHAVLLLVVVLVAARWVGRIPLAALAGVLIATAVQMVRVSSLAPLLRATRGDAATLVLTAVATVALDLVQAVLVGLAVAGFFALRHTAATARLEEVPLDESDHLDEERRLLDEQIVAYRLDGPLFFAAAHDFLLELAEVSRVRVVVLRMSHLTAVDATGAHVLADTIGRLEQRGVTVLLSGTRPEHVAVLEQLGVHRQLAHERHLFATTPEAIEHARLHAARVAHDPGLSPR</sequence>
<evidence type="ECO:0000313" key="7">
    <source>
        <dbReference type="EMBL" id="NYD32848.1"/>
    </source>
</evidence>
<feature type="transmembrane region" description="Helical" evidence="5">
    <location>
        <begin position="351"/>
        <end position="374"/>
    </location>
</feature>
<protein>
    <submittedName>
        <fullName evidence="7">SulP family sulfate permease</fullName>
    </submittedName>
</protein>
<feature type="transmembrane region" description="Helical" evidence="5">
    <location>
        <begin position="53"/>
        <end position="74"/>
    </location>
</feature>
<dbReference type="Proteomes" id="UP000582231">
    <property type="component" value="Unassembled WGS sequence"/>
</dbReference>
<name>A0A852RQL2_9ACTN</name>
<dbReference type="Pfam" id="PF00916">
    <property type="entry name" value="Sulfate_transp"/>
    <property type="match status" value="1"/>
</dbReference>
<dbReference type="CDD" id="cd07042">
    <property type="entry name" value="STAS_SulP_like_sulfate_transporter"/>
    <property type="match status" value="1"/>
</dbReference>
<accession>A0A852RQL2</accession>
<comment type="caution">
    <text evidence="7">The sequence shown here is derived from an EMBL/GenBank/DDBJ whole genome shotgun (WGS) entry which is preliminary data.</text>
</comment>
<keyword evidence="8" id="KW-1185">Reference proteome</keyword>
<evidence type="ECO:0000256" key="3">
    <source>
        <dbReference type="ARBA" id="ARBA00022989"/>
    </source>
</evidence>
<keyword evidence="2 5" id="KW-0812">Transmembrane</keyword>
<dbReference type="InterPro" id="IPR036513">
    <property type="entry name" value="STAS_dom_sf"/>
</dbReference>
<organism evidence="7 8">
    <name type="scientific">Nocardioides kongjuensis</name>
    <dbReference type="NCBI Taxonomy" id="349522"/>
    <lineage>
        <taxon>Bacteria</taxon>
        <taxon>Bacillati</taxon>
        <taxon>Actinomycetota</taxon>
        <taxon>Actinomycetes</taxon>
        <taxon>Propionibacteriales</taxon>
        <taxon>Nocardioidaceae</taxon>
        <taxon>Nocardioides</taxon>
    </lineage>
</organism>
<dbReference type="RefSeq" id="WP_179728969.1">
    <property type="nucleotide sequence ID" value="NZ_BAABEF010000001.1"/>
</dbReference>
<feature type="transmembrane region" description="Helical" evidence="5">
    <location>
        <begin position="199"/>
        <end position="217"/>
    </location>
</feature>
<gene>
    <name evidence="7" type="ORF">BJ958_004394</name>
</gene>
<feature type="transmembrane region" description="Helical" evidence="5">
    <location>
        <begin position="325"/>
        <end position="345"/>
    </location>
</feature>
<feature type="transmembrane region" description="Helical" evidence="5">
    <location>
        <begin position="124"/>
        <end position="143"/>
    </location>
</feature>
<dbReference type="PANTHER" id="PTHR11814">
    <property type="entry name" value="SULFATE TRANSPORTER"/>
    <property type="match status" value="1"/>
</dbReference>
<feature type="transmembrane region" description="Helical" evidence="5">
    <location>
        <begin position="251"/>
        <end position="273"/>
    </location>
</feature>
<dbReference type="Pfam" id="PF01740">
    <property type="entry name" value="STAS"/>
    <property type="match status" value="1"/>
</dbReference>